<dbReference type="InterPro" id="IPR002123">
    <property type="entry name" value="Plipid/glycerol_acylTrfase"/>
</dbReference>
<feature type="domain" description="Phospholipid/glycerol acyltransferase" evidence="1">
    <location>
        <begin position="59"/>
        <end position="169"/>
    </location>
</feature>
<comment type="caution">
    <text evidence="2">The sequence shown here is derived from an EMBL/GenBank/DDBJ whole genome shotgun (WGS) entry which is preliminary data.</text>
</comment>
<dbReference type="EMBL" id="JAZHFV010000002">
    <property type="protein sequence ID" value="MEX4007549.1"/>
    <property type="molecule type" value="Genomic_DNA"/>
</dbReference>
<keyword evidence="2" id="KW-0808">Transferase</keyword>
<dbReference type="SUPFAM" id="SSF69593">
    <property type="entry name" value="Glycerol-3-phosphate (1)-acyltransferase"/>
    <property type="match status" value="1"/>
</dbReference>
<evidence type="ECO:0000313" key="2">
    <source>
        <dbReference type="EMBL" id="MEX4007549.1"/>
    </source>
</evidence>
<dbReference type="RefSeq" id="WP_368802686.1">
    <property type="nucleotide sequence ID" value="NZ_JAZHFV010000002.1"/>
</dbReference>
<keyword evidence="2" id="KW-0012">Acyltransferase</keyword>
<proteinExistence type="predicted"/>
<dbReference type="Pfam" id="PF01553">
    <property type="entry name" value="Acyltransferase"/>
    <property type="match status" value="1"/>
</dbReference>
<evidence type="ECO:0000259" key="1">
    <source>
        <dbReference type="SMART" id="SM00563"/>
    </source>
</evidence>
<accession>A0ABV3WSA5</accession>
<dbReference type="GO" id="GO:0016746">
    <property type="term" value="F:acyltransferase activity"/>
    <property type="evidence" value="ECO:0007669"/>
    <property type="project" value="UniProtKB-KW"/>
</dbReference>
<protein>
    <submittedName>
        <fullName evidence="2">1-acyl-sn-glycerol-3-phosphate acyltransferase</fullName>
    </submittedName>
</protein>
<dbReference type="SMART" id="SM00563">
    <property type="entry name" value="PlsC"/>
    <property type="match status" value="1"/>
</dbReference>
<gene>
    <name evidence="2" type="ORF">V1479_09555</name>
</gene>
<reference evidence="2 3" key="1">
    <citation type="submission" date="2024-01" db="EMBL/GenBank/DDBJ databases">
        <title>New evidence supports the origin of RcGTA from prophage.</title>
        <authorList>
            <person name="Xu Y."/>
            <person name="Liu B."/>
            <person name="Chen F."/>
        </authorList>
    </citation>
    <scope>NUCLEOTIDE SEQUENCE [LARGE SCALE GENOMIC DNA]</scope>
    <source>
        <strain evidence="2 3">CBW1107-2</strain>
    </source>
</reference>
<keyword evidence="3" id="KW-1185">Reference proteome</keyword>
<dbReference type="Proteomes" id="UP001559025">
    <property type="component" value="Unassembled WGS sequence"/>
</dbReference>
<evidence type="ECO:0000313" key="3">
    <source>
        <dbReference type="Proteomes" id="UP001559025"/>
    </source>
</evidence>
<sequence>MILAGIIIAGIAALWLAAAAWLVYEQKITFRQAVLHAPLALIWRVDAHALRDIKAPSSVIYVVSHQSRLDPALMLGLLPDDTLHILDEYSANAAWLDPWRSLARTIAFNPEHLFISRRLVRVLRGGGKLCVYMPADVAPETRGFRLYRAVARIALRAEAKVVPIYVAGARDLPFSLLPRDATRRRLLPSLTVRALAPATIAELVARNDPQPGTSSGALYGRMTEVSRTEIHKEAA</sequence>
<name>A0ABV3WSA5_9HYPH</name>
<organism evidence="2 3">
    <name type="scientific">Neoaquamicrobium sediminum</name>
    <dbReference type="NCBI Taxonomy" id="1849104"/>
    <lineage>
        <taxon>Bacteria</taxon>
        <taxon>Pseudomonadati</taxon>
        <taxon>Pseudomonadota</taxon>
        <taxon>Alphaproteobacteria</taxon>
        <taxon>Hyphomicrobiales</taxon>
        <taxon>Phyllobacteriaceae</taxon>
        <taxon>Neoaquamicrobium</taxon>
    </lineage>
</organism>